<keyword evidence="2" id="KW-1185">Reference proteome</keyword>
<evidence type="ECO:0000313" key="1">
    <source>
        <dbReference type="EMBL" id="KAL3275686.1"/>
    </source>
</evidence>
<protein>
    <submittedName>
        <fullName evidence="1">Uncharacterized protein</fullName>
    </submittedName>
</protein>
<dbReference type="EMBL" id="JABFTP020000083">
    <property type="protein sequence ID" value="KAL3275686.1"/>
    <property type="molecule type" value="Genomic_DNA"/>
</dbReference>
<evidence type="ECO:0000313" key="2">
    <source>
        <dbReference type="Proteomes" id="UP001516400"/>
    </source>
</evidence>
<gene>
    <name evidence="1" type="ORF">HHI36_020438</name>
</gene>
<accession>A0ABD2NAH9</accession>
<name>A0ABD2NAH9_9CUCU</name>
<dbReference type="Proteomes" id="UP001516400">
    <property type="component" value="Unassembled WGS sequence"/>
</dbReference>
<organism evidence="1 2">
    <name type="scientific">Cryptolaemus montrouzieri</name>
    <dbReference type="NCBI Taxonomy" id="559131"/>
    <lineage>
        <taxon>Eukaryota</taxon>
        <taxon>Metazoa</taxon>
        <taxon>Ecdysozoa</taxon>
        <taxon>Arthropoda</taxon>
        <taxon>Hexapoda</taxon>
        <taxon>Insecta</taxon>
        <taxon>Pterygota</taxon>
        <taxon>Neoptera</taxon>
        <taxon>Endopterygota</taxon>
        <taxon>Coleoptera</taxon>
        <taxon>Polyphaga</taxon>
        <taxon>Cucujiformia</taxon>
        <taxon>Coccinelloidea</taxon>
        <taxon>Coccinellidae</taxon>
        <taxon>Scymninae</taxon>
        <taxon>Scymnini</taxon>
        <taxon>Cryptolaemus</taxon>
    </lineage>
</organism>
<proteinExistence type="predicted"/>
<reference evidence="1 2" key="1">
    <citation type="journal article" date="2021" name="BMC Biol.">
        <title>Horizontally acquired antibacterial genes associated with adaptive radiation of ladybird beetles.</title>
        <authorList>
            <person name="Li H.S."/>
            <person name="Tang X.F."/>
            <person name="Huang Y.H."/>
            <person name="Xu Z.Y."/>
            <person name="Chen M.L."/>
            <person name="Du X.Y."/>
            <person name="Qiu B.Y."/>
            <person name="Chen P.T."/>
            <person name="Zhang W."/>
            <person name="Slipinski A."/>
            <person name="Escalona H.E."/>
            <person name="Waterhouse R.M."/>
            <person name="Zwick A."/>
            <person name="Pang H."/>
        </authorList>
    </citation>
    <scope>NUCLEOTIDE SEQUENCE [LARGE SCALE GENOMIC DNA]</scope>
    <source>
        <strain evidence="1">SYSU2018</strain>
    </source>
</reference>
<comment type="caution">
    <text evidence="1">The sequence shown here is derived from an EMBL/GenBank/DDBJ whole genome shotgun (WGS) entry which is preliminary data.</text>
</comment>
<dbReference type="AlphaFoldDB" id="A0ABD2NAH9"/>
<sequence>MTKALKRPFREIPSFIENDVKYVMDADKANKLASNFESIHTLPDVETDEQTDVTLQVEEFYVHTITTLMISKNNHESERISTDHKTFA</sequence>